<gene>
    <name evidence="2" type="ORF">GCM10007276_31280</name>
</gene>
<reference evidence="2" key="2">
    <citation type="submission" date="2020-09" db="EMBL/GenBank/DDBJ databases">
        <authorList>
            <person name="Sun Q."/>
            <person name="Sedlacek I."/>
        </authorList>
    </citation>
    <scope>NUCLEOTIDE SEQUENCE</scope>
    <source>
        <strain evidence="2">CCM 7684</strain>
    </source>
</reference>
<organism evidence="2 3">
    <name type="scientific">Agaricicola taiwanensis</name>
    <dbReference type="NCBI Taxonomy" id="591372"/>
    <lineage>
        <taxon>Bacteria</taxon>
        <taxon>Pseudomonadati</taxon>
        <taxon>Pseudomonadota</taxon>
        <taxon>Alphaproteobacteria</taxon>
        <taxon>Rhodobacterales</taxon>
        <taxon>Paracoccaceae</taxon>
        <taxon>Agaricicola</taxon>
    </lineage>
</organism>
<evidence type="ECO:0000313" key="3">
    <source>
        <dbReference type="Proteomes" id="UP000602745"/>
    </source>
</evidence>
<comment type="caution">
    <text evidence="2">The sequence shown here is derived from an EMBL/GenBank/DDBJ whole genome shotgun (WGS) entry which is preliminary data.</text>
</comment>
<dbReference type="RefSeq" id="WP_188410762.1">
    <property type="nucleotide sequence ID" value="NZ_BMCP01000005.1"/>
</dbReference>
<dbReference type="Proteomes" id="UP000602745">
    <property type="component" value="Unassembled WGS sequence"/>
</dbReference>
<accession>A0A8J3DZR1</accession>
<proteinExistence type="predicted"/>
<evidence type="ECO:0000313" key="2">
    <source>
        <dbReference type="EMBL" id="GGE51950.1"/>
    </source>
</evidence>
<dbReference type="AlphaFoldDB" id="A0A8J3DZR1"/>
<sequence length="179" mass="19219">MEVLPPDLKAAYQDVYDGLTPAEQAAWAETAKVLGLNTGGTQGPGQTEEIDGIPDPDLKGLAYSKDEATEIVNALQLLFGEGATGDLSNPTPEQKAAMLVLAEYEFPTDIFDQPVTTRTIASLFGLENWETITEDQLRAELTAAGITLPPDFFEKPLDPANIELLGQIAQANTVTREDA</sequence>
<feature type="region of interest" description="Disordered" evidence="1">
    <location>
        <begin position="37"/>
        <end position="56"/>
    </location>
</feature>
<keyword evidence="3" id="KW-1185">Reference proteome</keyword>
<protein>
    <submittedName>
        <fullName evidence="2">Uncharacterized protein</fullName>
    </submittedName>
</protein>
<evidence type="ECO:0000256" key="1">
    <source>
        <dbReference type="SAM" id="MobiDB-lite"/>
    </source>
</evidence>
<dbReference type="EMBL" id="BMCP01000005">
    <property type="protein sequence ID" value="GGE51950.1"/>
    <property type="molecule type" value="Genomic_DNA"/>
</dbReference>
<reference evidence="2" key="1">
    <citation type="journal article" date="2014" name="Int. J. Syst. Evol. Microbiol.">
        <title>Complete genome sequence of Corynebacterium casei LMG S-19264T (=DSM 44701T), isolated from a smear-ripened cheese.</title>
        <authorList>
            <consortium name="US DOE Joint Genome Institute (JGI-PGF)"/>
            <person name="Walter F."/>
            <person name="Albersmeier A."/>
            <person name="Kalinowski J."/>
            <person name="Ruckert C."/>
        </authorList>
    </citation>
    <scope>NUCLEOTIDE SEQUENCE</scope>
    <source>
        <strain evidence="2">CCM 7684</strain>
    </source>
</reference>
<name>A0A8J3DZR1_9RHOB</name>